<evidence type="ECO:0000313" key="2">
    <source>
        <dbReference type="Proteomes" id="UP000626109"/>
    </source>
</evidence>
<feature type="non-terminal residue" evidence="1">
    <location>
        <position position="83"/>
    </location>
</feature>
<feature type="non-terminal residue" evidence="1">
    <location>
        <position position="1"/>
    </location>
</feature>
<proteinExistence type="predicted"/>
<sequence length="83" mass="8945">EQKPERRTTPRPCPGGSLLWRQQAHRAAAVSPGGVAAAKPQGLVGSCAIVGVRVRPTGQSRFRRRGRGRVAMLCSQAFWLQPA</sequence>
<dbReference type="Proteomes" id="UP000626109">
    <property type="component" value="Unassembled WGS sequence"/>
</dbReference>
<protein>
    <submittedName>
        <fullName evidence="1">Uncharacterized protein</fullName>
    </submittedName>
</protein>
<dbReference type="EMBL" id="CAJNNW010025550">
    <property type="protein sequence ID" value="CAE8677622.1"/>
    <property type="molecule type" value="Genomic_DNA"/>
</dbReference>
<reference evidence="1" key="1">
    <citation type="submission" date="2021-02" db="EMBL/GenBank/DDBJ databases">
        <authorList>
            <person name="Dougan E. K."/>
            <person name="Rhodes N."/>
            <person name="Thang M."/>
            <person name="Chan C."/>
        </authorList>
    </citation>
    <scope>NUCLEOTIDE SEQUENCE</scope>
</reference>
<accession>A0A813JHL1</accession>
<dbReference type="AlphaFoldDB" id="A0A813JHL1"/>
<organism evidence="1 2">
    <name type="scientific">Polarella glacialis</name>
    <name type="common">Dinoflagellate</name>
    <dbReference type="NCBI Taxonomy" id="89957"/>
    <lineage>
        <taxon>Eukaryota</taxon>
        <taxon>Sar</taxon>
        <taxon>Alveolata</taxon>
        <taxon>Dinophyceae</taxon>
        <taxon>Suessiales</taxon>
        <taxon>Suessiaceae</taxon>
        <taxon>Polarella</taxon>
    </lineage>
</organism>
<evidence type="ECO:0000313" key="1">
    <source>
        <dbReference type="EMBL" id="CAE8677622.1"/>
    </source>
</evidence>
<comment type="caution">
    <text evidence="1">The sequence shown here is derived from an EMBL/GenBank/DDBJ whole genome shotgun (WGS) entry which is preliminary data.</text>
</comment>
<gene>
    <name evidence="1" type="ORF">PGLA2088_LOCUS20401</name>
</gene>
<name>A0A813JHL1_POLGL</name>